<evidence type="ECO:0000256" key="1">
    <source>
        <dbReference type="SAM" id="MobiDB-lite"/>
    </source>
</evidence>
<dbReference type="AlphaFoldDB" id="A0A9W9BZB0"/>
<feature type="region of interest" description="Disordered" evidence="1">
    <location>
        <begin position="152"/>
        <end position="198"/>
    </location>
</feature>
<dbReference type="Proteomes" id="UP001140562">
    <property type="component" value="Unassembled WGS sequence"/>
</dbReference>
<reference evidence="2" key="1">
    <citation type="submission" date="2022-10" db="EMBL/GenBank/DDBJ databases">
        <title>Tapping the CABI collections for fungal endophytes: first genome assemblies for Collariella, Neodidymelliopsis, Ascochyta clinopodiicola, Didymella pomorum, Didymosphaeria variabile, Neocosmospora piperis and Neocucurbitaria cava.</title>
        <authorList>
            <person name="Hill R."/>
        </authorList>
    </citation>
    <scope>NUCLEOTIDE SEQUENCE</scope>
    <source>
        <strain evidence="2">IMI 360193</strain>
    </source>
</reference>
<evidence type="ECO:0000313" key="3">
    <source>
        <dbReference type="Proteomes" id="UP001140562"/>
    </source>
</evidence>
<proteinExistence type="predicted"/>
<comment type="caution">
    <text evidence="2">The sequence shown here is derived from an EMBL/GenBank/DDBJ whole genome shotgun (WGS) entry which is preliminary data.</text>
</comment>
<gene>
    <name evidence="2" type="ORF">N0V87_005106</name>
</gene>
<dbReference type="InterPro" id="IPR025494">
    <property type="entry name" value="DUF4385"/>
</dbReference>
<name>A0A9W9BZB0_9PLEO</name>
<organism evidence="2 3">
    <name type="scientific">Didymella glomerata</name>
    <dbReference type="NCBI Taxonomy" id="749621"/>
    <lineage>
        <taxon>Eukaryota</taxon>
        <taxon>Fungi</taxon>
        <taxon>Dikarya</taxon>
        <taxon>Ascomycota</taxon>
        <taxon>Pezizomycotina</taxon>
        <taxon>Dothideomycetes</taxon>
        <taxon>Pleosporomycetidae</taxon>
        <taxon>Pleosporales</taxon>
        <taxon>Pleosporineae</taxon>
        <taxon>Didymellaceae</taxon>
        <taxon>Didymella</taxon>
    </lineage>
</organism>
<evidence type="ECO:0008006" key="4">
    <source>
        <dbReference type="Google" id="ProtNLM"/>
    </source>
</evidence>
<protein>
    <recommendedName>
        <fullName evidence="4">Cytoplasmic protein</fullName>
    </recommendedName>
</protein>
<dbReference type="OrthoDB" id="2589819at2759"/>
<dbReference type="EMBL" id="JAPEUV010000044">
    <property type="protein sequence ID" value="KAJ4336890.1"/>
    <property type="molecule type" value="Genomic_DNA"/>
</dbReference>
<sequence length="198" mass="23215">MITPNMPSQPLTKAQRMSYRIARGEMGVLTFEPYKSEILPFWRFKTPPIARKSSADIYAKFLAYNDADDFIGMDMSRKFLQMGMTRAKRYANHKGGRKYDKKTGEELVKDEDFEGRAEKLEASLIFKEVWEKAKMHDGYQAKKERFMKEQKEWDKAQKKASKTVVKTEVKEEEDAQVEPKPKRGRNAKVKTEIKEEEE</sequence>
<evidence type="ECO:0000313" key="2">
    <source>
        <dbReference type="EMBL" id="KAJ4336890.1"/>
    </source>
</evidence>
<dbReference type="Pfam" id="PF14328">
    <property type="entry name" value="DUF4385"/>
    <property type="match status" value="1"/>
</dbReference>
<keyword evidence="3" id="KW-1185">Reference proteome</keyword>
<accession>A0A9W9BZB0</accession>
<feature type="compositionally biased region" description="Basic and acidic residues" evidence="1">
    <location>
        <begin position="189"/>
        <end position="198"/>
    </location>
</feature>